<evidence type="ECO:0000256" key="1">
    <source>
        <dbReference type="SAM" id="MobiDB-lite"/>
    </source>
</evidence>
<feature type="region of interest" description="Disordered" evidence="1">
    <location>
        <begin position="138"/>
        <end position="171"/>
    </location>
</feature>
<dbReference type="OrthoDB" id="205257at2157"/>
<dbReference type="STRING" id="1202768.SAMN05216285_3851"/>
<feature type="compositionally biased region" description="Low complexity" evidence="1">
    <location>
        <begin position="151"/>
        <end position="167"/>
    </location>
</feature>
<proteinExistence type="predicted"/>
<dbReference type="AlphaFoldDB" id="A0A1I0QSN5"/>
<accession>A0A1I0QSN5</accession>
<feature type="region of interest" description="Disordered" evidence="1">
    <location>
        <begin position="183"/>
        <end position="202"/>
    </location>
</feature>
<dbReference type="eggNOG" id="arCOG06502">
    <property type="taxonomic scope" value="Archaea"/>
</dbReference>
<dbReference type="PANTHER" id="PTHR39338">
    <property type="entry name" value="BLL5662 PROTEIN-RELATED"/>
    <property type="match status" value="1"/>
</dbReference>
<protein>
    <submittedName>
        <fullName evidence="2">Uncharacterized protein</fullName>
    </submittedName>
</protein>
<dbReference type="RefSeq" id="WP_049989154.1">
    <property type="nucleotide sequence ID" value="NZ_FOIS01000005.1"/>
</dbReference>
<evidence type="ECO:0000313" key="3">
    <source>
        <dbReference type="Proteomes" id="UP000183275"/>
    </source>
</evidence>
<name>A0A1I0QSN5_9EURY</name>
<gene>
    <name evidence="2" type="ORF">SAMN05216285_3851</name>
</gene>
<evidence type="ECO:0000313" key="2">
    <source>
        <dbReference type="EMBL" id="SEW30426.1"/>
    </source>
</evidence>
<dbReference type="EMBL" id="FOIS01000005">
    <property type="protein sequence ID" value="SEW30426.1"/>
    <property type="molecule type" value="Genomic_DNA"/>
</dbReference>
<sequence length="202" mass="21241">MSERADGVHDHVRTELVRFVRALRRGGASVPANAGTTAAEAIAEIGLGDRARARTALRASLHTDSDDFEAFDHLFEAFWRRLTTDLENERLGSSIDGGLEEGLASLGDPAVSEDAAEAPDDRQAVDRITDRSLAESFASAVSEADDGDSDGSGATAAAYSPAGSATTVDGRLPIGASGLVTPFRDWPPTYWPTTAPASRRGI</sequence>
<organism evidence="2 3">
    <name type="scientific">Natrinema salifodinae</name>
    <dbReference type="NCBI Taxonomy" id="1202768"/>
    <lineage>
        <taxon>Archaea</taxon>
        <taxon>Methanobacteriati</taxon>
        <taxon>Methanobacteriota</taxon>
        <taxon>Stenosarchaea group</taxon>
        <taxon>Halobacteria</taxon>
        <taxon>Halobacteriales</taxon>
        <taxon>Natrialbaceae</taxon>
        <taxon>Natrinema</taxon>
    </lineage>
</organism>
<dbReference type="PANTHER" id="PTHR39338:SF5">
    <property type="entry name" value="BLR6139 PROTEIN"/>
    <property type="match status" value="1"/>
</dbReference>
<reference evidence="3" key="1">
    <citation type="submission" date="2016-10" db="EMBL/GenBank/DDBJ databases">
        <authorList>
            <person name="Varghese N."/>
        </authorList>
    </citation>
    <scope>NUCLEOTIDE SEQUENCE [LARGE SCALE GENOMIC DNA]</scope>
    <source>
        <strain evidence="3">CGMCC 1.12284</strain>
    </source>
</reference>
<feature type="compositionally biased region" description="Low complexity" evidence="1">
    <location>
        <begin position="186"/>
        <end position="202"/>
    </location>
</feature>
<keyword evidence="3" id="KW-1185">Reference proteome</keyword>
<dbReference type="Proteomes" id="UP000183275">
    <property type="component" value="Unassembled WGS sequence"/>
</dbReference>